<dbReference type="PROSITE" id="PS50089">
    <property type="entry name" value="ZF_RING_2"/>
    <property type="match status" value="1"/>
</dbReference>
<feature type="region of interest" description="Disordered" evidence="5">
    <location>
        <begin position="415"/>
        <end position="519"/>
    </location>
</feature>
<dbReference type="PROSITE" id="PS00518">
    <property type="entry name" value="ZF_RING_1"/>
    <property type="match status" value="1"/>
</dbReference>
<dbReference type="Gene3D" id="3.30.40.10">
    <property type="entry name" value="Zinc/RING finger domain, C3HC4 (zinc finger)"/>
    <property type="match status" value="1"/>
</dbReference>
<dbReference type="AlphaFoldDB" id="A0A086JT80"/>
<feature type="non-terminal residue" evidence="7">
    <location>
        <position position="1"/>
    </location>
</feature>
<proteinExistence type="predicted"/>
<dbReference type="PANTHER" id="PTHR23041:SF78">
    <property type="entry name" value="E3 UBIQUITIN-PROTEIN LIGASE RNF4"/>
    <property type="match status" value="1"/>
</dbReference>
<reference evidence="7 8" key="1">
    <citation type="submission" date="2014-03" db="EMBL/GenBank/DDBJ databases">
        <authorList>
            <person name="Sibley D."/>
            <person name="Venepally P."/>
            <person name="Karamycheva S."/>
            <person name="Hadjithomas M."/>
            <person name="Khan A."/>
            <person name="Brunk B."/>
            <person name="Roos D."/>
            <person name="Caler E."/>
            <person name="Lorenzi H."/>
        </authorList>
    </citation>
    <scope>NUCLEOTIDE SEQUENCE [LARGE SCALE GENOMIC DNA]</scope>
    <source>
        <strain evidence="8">p89</strain>
    </source>
</reference>
<organism evidence="7 8">
    <name type="scientific">Toxoplasma gondii p89</name>
    <dbReference type="NCBI Taxonomy" id="943119"/>
    <lineage>
        <taxon>Eukaryota</taxon>
        <taxon>Sar</taxon>
        <taxon>Alveolata</taxon>
        <taxon>Apicomplexa</taxon>
        <taxon>Conoidasida</taxon>
        <taxon>Coccidia</taxon>
        <taxon>Eucoccidiorida</taxon>
        <taxon>Eimeriorina</taxon>
        <taxon>Sarcocystidae</taxon>
        <taxon>Toxoplasma</taxon>
    </lineage>
</organism>
<dbReference type="GO" id="GO:0008270">
    <property type="term" value="F:zinc ion binding"/>
    <property type="evidence" value="ECO:0007669"/>
    <property type="project" value="UniProtKB-KW"/>
</dbReference>
<keyword evidence="3" id="KW-0862">Zinc</keyword>
<dbReference type="EMBL" id="AEYI02001603">
    <property type="protein sequence ID" value="KFG35348.1"/>
    <property type="molecule type" value="Genomic_DNA"/>
</dbReference>
<feature type="compositionally biased region" description="Acidic residues" evidence="5">
    <location>
        <begin position="508"/>
        <end position="519"/>
    </location>
</feature>
<feature type="compositionally biased region" description="Basic residues" evidence="5">
    <location>
        <begin position="685"/>
        <end position="694"/>
    </location>
</feature>
<sequence>QAHLSESGFASTSSTEALQWPASAAGCRAASLSSEQDSDFVSPSVSVSRPSAGAAGNARSFAVGVSRPRPRVTARNSHAASGETEDVCVETPDADRDAPERSDSREAGAGSARKLALKLLASDSEEEGRNCRMGAAAGRPRLSGETVDEAENTGQGAALPREFPSLVLPFGVCRNASFDSPRLPPSVSPSAAACASDAAFSPRMHSRRDSPEETLEDKGREEEETKQEGEGEEEDHRGDLHRRRSRSEEQPSVEAKRRRAQKEACEMSSAPQEAPKEFNFPQTQSAVRSDAIDELSWAESRMRQVPGQGTPSEELSESEEPVQQQSRVAVRYIDSPRDEREEASQVVAPGVASAEPLSLRGTCSSVLGCDGGRQGVSPVPGGVEVSRSSLTAHSELEERFEGVREPLFGVEDSRLEETETVQREREEDAESVEEMGVHHAAISVDSGDDDDIAVLDSAGEATEAPEVDADHEAEDEKDEEQETEQLSARLSPRPGSVSASVSVSGETGAEEDEGGEDLEIIAVEEEDDEAVEFIREDQNSRLRRGFGGDAFDFSRFPAPQEARAASVSPPLSGVSQAFSAASRATPETASQPEDDVHVPRCAICLLNLKRRHTDVFRLMEELEEEEAELSGRRGSGEKADGDGAGPGEDGAPASPRRTGEQEGGTEVQAEPAVGEETESWSPGRGRARRRRGAGRKGEKSAVDRAAQRRKYTEKFRALYSPDDNDQTMVTICGHAFCKGCLEHALMVKKECPVCRRKLHGSRQYFPVFF</sequence>
<feature type="compositionally biased region" description="Basic and acidic residues" evidence="5">
    <location>
        <begin position="415"/>
        <end position="426"/>
    </location>
</feature>
<accession>A0A086JT80</accession>
<feature type="compositionally biased region" description="Low complexity" evidence="5">
    <location>
        <begin position="496"/>
        <end position="507"/>
    </location>
</feature>
<dbReference type="InterPro" id="IPR047134">
    <property type="entry name" value="RNF4"/>
</dbReference>
<dbReference type="InterPro" id="IPR001841">
    <property type="entry name" value="Znf_RING"/>
</dbReference>
<keyword evidence="1" id="KW-0479">Metal-binding</keyword>
<dbReference type="VEuPathDB" id="ToxoDB:TGP89_294720"/>
<feature type="compositionally biased region" description="Low complexity" evidence="5">
    <location>
        <begin position="107"/>
        <end position="122"/>
    </location>
</feature>
<evidence type="ECO:0000256" key="4">
    <source>
        <dbReference type="PROSITE-ProRule" id="PRU00175"/>
    </source>
</evidence>
<dbReference type="InterPro" id="IPR013083">
    <property type="entry name" value="Znf_RING/FYVE/PHD"/>
</dbReference>
<dbReference type="SUPFAM" id="SSF57850">
    <property type="entry name" value="RING/U-box"/>
    <property type="match status" value="1"/>
</dbReference>
<feature type="compositionally biased region" description="Basic and acidic residues" evidence="5">
    <location>
        <begin position="629"/>
        <end position="641"/>
    </location>
</feature>
<feature type="compositionally biased region" description="Basic and acidic residues" evidence="5">
    <location>
        <begin position="334"/>
        <end position="343"/>
    </location>
</feature>
<feature type="region of interest" description="Disordered" evidence="5">
    <location>
        <begin position="561"/>
        <end position="595"/>
    </location>
</feature>
<feature type="compositionally biased region" description="Low complexity" evidence="5">
    <location>
        <begin position="41"/>
        <end position="56"/>
    </location>
</feature>
<evidence type="ECO:0000256" key="5">
    <source>
        <dbReference type="SAM" id="MobiDB-lite"/>
    </source>
</evidence>
<evidence type="ECO:0000313" key="8">
    <source>
        <dbReference type="Proteomes" id="UP000028828"/>
    </source>
</evidence>
<dbReference type="InterPro" id="IPR017907">
    <property type="entry name" value="Znf_RING_CS"/>
</dbReference>
<dbReference type="Proteomes" id="UP000028828">
    <property type="component" value="Unassembled WGS sequence"/>
</dbReference>
<dbReference type="Pfam" id="PF13639">
    <property type="entry name" value="zf-RING_2"/>
    <property type="match status" value="1"/>
</dbReference>
<feature type="compositionally biased region" description="Basic and acidic residues" evidence="5">
    <location>
        <begin position="207"/>
        <end position="238"/>
    </location>
</feature>
<evidence type="ECO:0000259" key="6">
    <source>
        <dbReference type="PROSITE" id="PS50089"/>
    </source>
</evidence>
<feature type="region of interest" description="Disordered" evidence="5">
    <location>
        <begin position="175"/>
        <end position="348"/>
    </location>
</feature>
<evidence type="ECO:0000313" key="7">
    <source>
        <dbReference type="EMBL" id="KFG35348.1"/>
    </source>
</evidence>
<keyword evidence="2 4" id="KW-0863">Zinc-finger</keyword>
<evidence type="ECO:0000256" key="2">
    <source>
        <dbReference type="ARBA" id="ARBA00022771"/>
    </source>
</evidence>
<feature type="compositionally biased region" description="Low complexity" evidence="5">
    <location>
        <begin position="375"/>
        <end position="385"/>
    </location>
</feature>
<feature type="region of interest" description="Disordered" evidence="5">
    <location>
        <begin position="1"/>
        <end position="161"/>
    </location>
</feature>
<evidence type="ECO:0000256" key="1">
    <source>
        <dbReference type="ARBA" id="ARBA00022723"/>
    </source>
</evidence>
<name>A0A086JT80_TOXGO</name>
<dbReference type="OrthoDB" id="10266039at2759"/>
<feature type="compositionally biased region" description="Acidic residues" evidence="5">
    <location>
        <begin position="463"/>
        <end position="483"/>
    </location>
</feature>
<dbReference type="PANTHER" id="PTHR23041">
    <property type="entry name" value="RING FINGER DOMAIN-CONTAINING"/>
    <property type="match status" value="1"/>
</dbReference>
<protein>
    <submittedName>
        <fullName evidence="7">RING finger protein</fullName>
    </submittedName>
</protein>
<feature type="compositionally biased region" description="Polar residues" evidence="5">
    <location>
        <begin position="8"/>
        <end position="17"/>
    </location>
</feature>
<comment type="caution">
    <text evidence="7">The sequence shown here is derived from an EMBL/GenBank/DDBJ whole genome shotgun (WGS) entry which is preliminary data.</text>
</comment>
<gene>
    <name evidence="7" type="ORF">TGP89_294720</name>
</gene>
<feature type="compositionally biased region" description="Basic and acidic residues" evidence="5">
    <location>
        <begin position="93"/>
        <end position="106"/>
    </location>
</feature>
<evidence type="ECO:0000256" key="3">
    <source>
        <dbReference type="ARBA" id="ARBA00022833"/>
    </source>
</evidence>
<feature type="region of interest" description="Disordered" evidence="5">
    <location>
        <begin position="365"/>
        <end position="385"/>
    </location>
</feature>
<feature type="compositionally biased region" description="Basic and acidic residues" evidence="5">
    <location>
        <begin position="695"/>
        <end position="708"/>
    </location>
</feature>
<feature type="compositionally biased region" description="Low complexity" evidence="5">
    <location>
        <begin position="188"/>
        <end position="202"/>
    </location>
</feature>
<feature type="domain" description="RING-type" evidence="6">
    <location>
        <begin position="732"/>
        <end position="755"/>
    </location>
</feature>
<feature type="region of interest" description="Disordered" evidence="5">
    <location>
        <begin position="626"/>
        <end position="708"/>
    </location>
</feature>